<dbReference type="Proteomes" id="UP000218767">
    <property type="component" value="Unassembled WGS sequence"/>
</dbReference>
<evidence type="ECO:0008006" key="4">
    <source>
        <dbReference type="Google" id="ProtNLM"/>
    </source>
</evidence>
<sequence length="206" mass="23454">MWQSIYEELKSENFEIISVAQDTGGEEAAGHIFDDANVSYTAIIDVNHQISSLYNLVNVPSGVWIDEDGKIMRINEGTYAKTHMDGAFGTDDYVPIVRDWVAKGADSEYVWDRSKVRASIVQRTPEAERAQPAFRLGGYYFTRDNDEKAEQYWTMAQELDPTSWNYLRQDLQYEEGGSAGPEWRARRDQVEGAGGNYYAPLEIENN</sequence>
<evidence type="ECO:0000313" key="2">
    <source>
        <dbReference type="EMBL" id="PCI75053.1"/>
    </source>
</evidence>
<accession>A0A2A4WXJ0</accession>
<proteinExistence type="predicted"/>
<dbReference type="Gene3D" id="3.40.30.10">
    <property type="entry name" value="Glutaredoxin"/>
    <property type="match status" value="1"/>
</dbReference>
<name>A0A2A4WXJ0_9GAMM</name>
<dbReference type="AlphaFoldDB" id="A0A2A4WXJ0"/>
<evidence type="ECO:0000313" key="3">
    <source>
        <dbReference type="Proteomes" id="UP000218767"/>
    </source>
</evidence>
<dbReference type="InterPro" id="IPR019734">
    <property type="entry name" value="TPR_rpt"/>
</dbReference>
<comment type="caution">
    <text evidence="2">The sequence shown here is derived from an EMBL/GenBank/DDBJ whole genome shotgun (WGS) entry which is preliminary data.</text>
</comment>
<feature type="repeat" description="TPR" evidence="1">
    <location>
        <begin position="130"/>
        <end position="163"/>
    </location>
</feature>
<protein>
    <recommendedName>
        <fullName evidence="4">TlpA family protein disulfide reductase</fullName>
    </recommendedName>
</protein>
<keyword evidence="1" id="KW-0802">TPR repeat</keyword>
<evidence type="ECO:0000256" key="1">
    <source>
        <dbReference type="PROSITE-ProRule" id="PRU00339"/>
    </source>
</evidence>
<organism evidence="2 3">
    <name type="scientific">SAR86 cluster bacterium</name>
    <dbReference type="NCBI Taxonomy" id="2030880"/>
    <lineage>
        <taxon>Bacteria</taxon>
        <taxon>Pseudomonadati</taxon>
        <taxon>Pseudomonadota</taxon>
        <taxon>Gammaproteobacteria</taxon>
        <taxon>SAR86 cluster</taxon>
    </lineage>
</organism>
<dbReference type="SUPFAM" id="SSF52833">
    <property type="entry name" value="Thioredoxin-like"/>
    <property type="match status" value="1"/>
</dbReference>
<gene>
    <name evidence="2" type="ORF">COB20_13775</name>
</gene>
<reference evidence="3" key="1">
    <citation type="submission" date="2017-08" db="EMBL/GenBank/DDBJ databases">
        <title>A dynamic microbial community with high functional redundancy inhabits the cold, oxic subseafloor aquifer.</title>
        <authorList>
            <person name="Tully B.J."/>
            <person name="Wheat C.G."/>
            <person name="Glazer B.T."/>
            <person name="Huber J.A."/>
        </authorList>
    </citation>
    <scope>NUCLEOTIDE SEQUENCE [LARGE SCALE GENOMIC DNA]</scope>
</reference>
<dbReference type="InterPro" id="IPR036249">
    <property type="entry name" value="Thioredoxin-like_sf"/>
</dbReference>
<dbReference type="EMBL" id="NVUL01000084">
    <property type="protein sequence ID" value="PCI75053.1"/>
    <property type="molecule type" value="Genomic_DNA"/>
</dbReference>
<dbReference type="PROSITE" id="PS50005">
    <property type="entry name" value="TPR"/>
    <property type="match status" value="1"/>
</dbReference>